<evidence type="ECO:0000256" key="1">
    <source>
        <dbReference type="ARBA" id="ARBA00004606"/>
    </source>
</evidence>
<keyword evidence="9" id="KW-0472">Membrane</keyword>
<comment type="pathway">
    <text evidence="2">Glycan metabolism.</text>
</comment>
<evidence type="ECO:0000256" key="7">
    <source>
        <dbReference type="ARBA" id="ARBA00022968"/>
    </source>
</evidence>
<organism evidence="14 15">
    <name type="scientific">Elaeis guineensis var. tenera</name>
    <name type="common">Oil palm</name>
    <dbReference type="NCBI Taxonomy" id="51953"/>
    <lineage>
        <taxon>Eukaryota</taxon>
        <taxon>Viridiplantae</taxon>
        <taxon>Streptophyta</taxon>
        <taxon>Embryophyta</taxon>
        <taxon>Tracheophyta</taxon>
        <taxon>Spermatophyta</taxon>
        <taxon>Magnoliopsida</taxon>
        <taxon>Liliopsida</taxon>
        <taxon>Arecaceae</taxon>
        <taxon>Arecoideae</taxon>
        <taxon>Cocoseae</taxon>
        <taxon>Elaeidinae</taxon>
        <taxon>Elaeis</taxon>
    </lineage>
</organism>
<evidence type="ECO:0000256" key="9">
    <source>
        <dbReference type="ARBA" id="ARBA00023136"/>
    </source>
</evidence>
<proteinExistence type="inferred from homology"/>
<dbReference type="KEGG" id="egu:105061074"/>
<gene>
    <name evidence="15" type="primary">LOC105061074</name>
</gene>
<dbReference type="Pfam" id="PF10250">
    <property type="entry name" value="O-FucT"/>
    <property type="match status" value="1"/>
</dbReference>
<evidence type="ECO:0000256" key="10">
    <source>
        <dbReference type="ARBA" id="ARBA00023180"/>
    </source>
</evidence>
<protein>
    <recommendedName>
        <fullName evidence="13">O-fucosyltransferase family protein</fullName>
    </recommendedName>
</protein>
<dbReference type="OrthoDB" id="743588at2759"/>
<keyword evidence="14" id="KW-1185">Reference proteome</keyword>
<evidence type="ECO:0000313" key="14">
    <source>
        <dbReference type="Proteomes" id="UP000504607"/>
    </source>
</evidence>
<keyword evidence="8" id="KW-1133">Transmembrane helix</keyword>
<dbReference type="RefSeq" id="XP_010943326.1">
    <property type="nucleotide sequence ID" value="XM_010945024.3"/>
</dbReference>
<dbReference type="AlphaFoldDB" id="A0A6I9SHB8"/>
<keyword evidence="4" id="KW-0328">Glycosyltransferase</keyword>
<accession>A0A6I9SHB8</accession>
<reference evidence="15" key="1">
    <citation type="submission" date="2025-08" db="UniProtKB">
        <authorList>
            <consortium name="RefSeq"/>
        </authorList>
    </citation>
    <scope>IDENTIFICATION</scope>
</reference>
<keyword evidence="7" id="KW-0735">Signal-anchor</keyword>
<evidence type="ECO:0000313" key="15">
    <source>
        <dbReference type="RefSeq" id="XP_010943326.1"/>
    </source>
</evidence>
<dbReference type="GeneID" id="105061074"/>
<evidence type="ECO:0000256" key="6">
    <source>
        <dbReference type="ARBA" id="ARBA00022692"/>
    </source>
</evidence>
<dbReference type="InParanoid" id="A0A6I9SHB8"/>
<dbReference type="PANTHER" id="PTHR31741">
    <property type="entry name" value="OS02G0726500 PROTEIN-RELATED"/>
    <property type="match status" value="1"/>
</dbReference>
<dbReference type="InterPro" id="IPR019378">
    <property type="entry name" value="GDP-Fuc_O-FucTrfase"/>
</dbReference>
<dbReference type="Proteomes" id="UP000504607">
    <property type="component" value="Unplaced"/>
</dbReference>
<dbReference type="GO" id="GO:0016757">
    <property type="term" value="F:glycosyltransferase activity"/>
    <property type="evidence" value="ECO:0007669"/>
    <property type="project" value="UniProtKB-KW"/>
</dbReference>
<keyword evidence="10" id="KW-0325">Glycoprotein</keyword>
<evidence type="ECO:0000256" key="2">
    <source>
        <dbReference type="ARBA" id="ARBA00004881"/>
    </source>
</evidence>
<evidence type="ECO:0000256" key="5">
    <source>
        <dbReference type="ARBA" id="ARBA00022679"/>
    </source>
</evidence>
<dbReference type="PANTHER" id="PTHR31741:SF46">
    <property type="entry name" value="O-FUCOSYLTRANSFERASE 27"/>
    <property type="match status" value="1"/>
</dbReference>
<dbReference type="GO" id="GO:0006004">
    <property type="term" value="P:fucose metabolic process"/>
    <property type="evidence" value="ECO:0007669"/>
    <property type="project" value="UniProtKB-KW"/>
</dbReference>
<sequence>MVLKSRMKWAALGGLVLSAFSLFTHCLLAVYSGRSLSQYQEPDPVLSWVQRFQTGTLPTLSPIYRRLWGPIRPLGSILPHANPRGSYKAPTSEANGYIFVKIQGGFHEIRNSICDVVAVSRLLNATLVIPVLQPTTGNKGVSSDFKSFTYLYNEDQFIVALAKDINVVKALPKNIKAAKRRKEIPSFKVPYSASPDYYIEVVLPALKQYVVVELKVADGGCLQAILPPQLEEYQRLRCRVAFHALLFRQEVQDLGMKMLHRLRASGRPFLAYDSGMTLDTLAYHGCAELFQDIHNELIQRRRRWMIKHKLIKDKLSVDSMKQRLNGSCPLMPEEVGILLHAFGYSSDTVIYVSGGELFGGQRIMIPFHGMFENAIDRTSISTVEELTSIYGHEESLFTDLPQQPLNKEEVLLEAWKTSGPRPRPLPPPPARPKYQSTGNDWWRWIANTNEKPEMTLMELRTNAHKLIWEAIDYLISVEADAFFPGFDRDGKGHLNLASLIMGHRLYLYAASKTFRPNREVVAKLFEETRSHLYKGNQTWHLLVRDHLNRTALDGLNEASMNLKPLSFLSHPIPECSCLRQDRLEAAGRNAAGSSKRLNSWVLFGVTYSCPAWMETEISTVSEKEVDTEEAGDLLSEQIFQWNNSQEIGGTEISGREDAQIVDEEYLEGGEG</sequence>
<keyword evidence="6" id="KW-0812">Transmembrane</keyword>
<evidence type="ECO:0000256" key="4">
    <source>
        <dbReference type="ARBA" id="ARBA00022676"/>
    </source>
</evidence>
<evidence type="ECO:0000256" key="12">
    <source>
        <dbReference type="ARBA" id="ARBA00023277"/>
    </source>
</evidence>
<evidence type="ECO:0000256" key="11">
    <source>
        <dbReference type="ARBA" id="ARBA00023253"/>
    </source>
</evidence>
<dbReference type="GO" id="GO:0005794">
    <property type="term" value="C:Golgi apparatus"/>
    <property type="evidence" value="ECO:0007669"/>
    <property type="project" value="TreeGrafter"/>
</dbReference>
<keyword evidence="12" id="KW-0119">Carbohydrate metabolism</keyword>
<keyword evidence="5" id="KW-0808">Transferase</keyword>
<comment type="subcellular location">
    <subcellularLocation>
        <location evidence="1">Membrane</location>
        <topology evidence="1">Single-pass type II membrane protein</topology>
    </subcellularLocation>
</comment>
<name>A0A6I9SHB8_ELAGV</name>
<evidence type="ECO:0000256" key="13">
    <source>
        <dbReference type="ARBA" id="ARBA00030350"/>
    </source>
</evidence>
<evidence type="ECO:0000256" key="8">
    <source>
        <dbReference type="ARBA" id="ARBA00022989"/>
    </source>
</evidence>
<keyword evidence="11" id="KW-0294">Fucose metabolism</keyword>
<evidence type="ECO:0000256" key="3">
    <source>
        <dbReference type="ARBA" id="ARBA00007737"/>
    </source>
</evidence>
<comment type="similarity">
    <text evidence="3">Belongs to the glycosyltransferase GT106 family.</text>
</comment>
<dbReference type="GO" id="GO:0016020">
    <property type="term" value="C:membrane"/>
    <property type="evidence" value="ECO:0007669"/>
    <property type="project" value="UniProtKB-SubCell"/>
</dbReference>